<dbReference type="Gene3D" id="1.10.10.10">
    <property type="entry name" value="Winged helix-like DNA-binding domain superfamily/Winged helix DNA-binding domain"/>
    <property type="match status" value="1"/>
</dbReference>
<dbReference type="PANTHER" id="PTHR44688:SF16">
    <property type="entry name" value="DNA-BINDING TRANSCRIPTIONAL ACTIVATOR DEVR_DOSR"/>
    <property type="match status" value="1"/>
</dbReference>
<dbReference type="CDD" id="cd06170">
    <property type="entry name" value="LuxR_C_like"/>
    <property type="match status" value="1"/>
</dbReference>
<protein>
    <submittedName>
        <fullName evidence="5">Unannotated protein</fullName>
    </submittedName>
</protein>
<dbReference type="GO" id="GO:0006355">
    <property type="term" value="P:regulation of DNA-templated transcription"/>
    <property type="evidence" value="ECO:0007669"/>
    <property type="project" value="InterPro"/>
</dbReference>
<dbReference type="SMART" id="SM00421">
    <property type="entry name" value="HTH_LUXR"/>
    <property type="match status" value="1"/>
</dbReference>
<dbReference type="EMBL" id="CAESAK010000026">
    <property type="protein sequence ID" value="CAB4332813.1"/>
    <property type="molecule type" value="Genomic_DNA"/>
</dbReference>
<keyword evidence="1" id="KW-0805">Transcription regulation</keyword>
<dbReference type="AlphaFoldDB" id="A0A6J5YYX3"/>
<dbReference type="PANTHER" id="PTHR44688">
    <property type="entry name" value="DNA-BINDING TRANSCRIPTIONAL ACTIVATOR DEVR_DOSR"/>
    <property type="match status" value="1"/>
</dbReference>
<keyword evidence="2" id="KW-0238">DNA-binding</keyword>
<reference evidence="5" key="1">
    <citation type="submission" date="2020-05" db="EMBL/GenBank/DDBJ databases">
        <authorList>
            <person name="Chiriac C."/>
            <person name="Salcher M."/>
            <person name="Ghai R."/>
            <person name="Kavagutti S V."/>
        </authorList>
    </citation>
    <scope>NUCLEOTIDE SEQUENCE</scope>
</reference>
<organism evidence="5">
    <name type="scientific">freshwater metagenome</name>
    <dbReference type="NCBI Taxonomy" id="449393"/>
    <lineage>
        <taxon>unclassified sequences</taxon>
        <taxon>metagenomes</taxon>
        <taxon>ecological metagenomes</taxon>
    </lineage>
</organism>
<evidence type="ECO:0000256" key="2">
    <source>
        <dbReference type="ARBA" id="ARBA00023125"/>
    </source>
</evidence>
<evidence type="ECO:0000259" key="4">
    <source>
        <dbReference type="PROSITE" id="PS50043"/>
    </source>
</evidence>
<dbReference type="Gene3D" id="3.40.50.300">
    <property type="entry name" value="P-loop containing nucleotide triphosphate hydrolases"/>
    <property type="match status" value="1"/>
</dbReference>
<dbReference type="InterPro" id="IPR000792">
    <property type="entry name" value="Tscrpt_reg_LuxR_C"/>
</dbReference>
<evidence type="ECO:0000313" key="5">
    <source>
        <dbReference type="EMBL" id="CAB4332813.1"/>
    </source>
</evidence>
<dbReference type="InterPro" id="IPR027417">
    <property type="entry name" value="P-loop_NTPase"/>
</dbReference>
<dbReference type="Pfam" id="PF00196">
    <property type="entry name" value="GerE"/>
    <property type="match status" value="1"/>
</dbReference>
<accession>A0A6J5YYX3</accession>
<dbReference type="GO" id="GO:0003677">
    <property type="term" value="F:DNA binding"/>
    <property type="evidence" value="ECO:0007669"/>
    <property type="project" value="UniProtKB-KW"/>
</dbReference>
<dbReference type="PROSITE" id="PS50043">
    <property type="entry name" value="HTH_LUXR_2"/>
    <property type="match status" value="1"/>
</dbReference>
<gene>
    <name evidence="5" type="ORF">UFOPK3775_00315</name>
</gene>
<dbReference type="PRINTS" id="PR00038">
    <property type="entry name" value="HTHLUXR"/>
</dbReference>
<dbReference type="InterPro" id="IPR016032">
    <property type="entry name" value="Sig_transdc_resp-reg_C-effctor"/>
</dbReference>
<dbReference type="InterPro" id="IPR036388">
    <property type="entry name" value="WH-like_DNA-bd_sf"/>
</dbReference>
<keyword evidence="3" id="KW-0804">Transcription</keyword>
<sequence length="858" mass="96814">MAGDKNSGVTTSRTLIPNLPPEYLSRRHLFPLIDNESSGTTFVIAPAGYGKTTLVSEWAQNQEKKVIWMTVTNGDTTNEMSAMLIAATRRVIPNFAPWFEREQPIRATDVVRRWGNELINTSQEFIFVLDNLRNPEDEDVDIAVQLIQQFPQNMHFVAIRSTPIEGIFGVCSSRGPVKVVTTNELRFEEDEIEQLAKNSNIEISEASLKLLHAGLGWPAATSLLVAYLQGKGEKSGIEEILSSNVEPLRSLVLIVIDGLGREVSEMCEELSVLEVFTLDDAKVILGEKYSFELINAVAHKGEIFAPLRDARVGYSFSPMVRQVCLERLGHRGDVARQLHEKLITHFEKQGDPSSAINHAFQAGNQAKISELFPTAARVKQAQGRGGELLRWSIFASYAPQDGDLKRSTVAIAGHLADLDFSSAASEISKMNLLAPNTETPEFFYQFVAGASIYSAITLGKFTEVERLFERTKAGTSDCYLGVDDQINLVRLLAAKRYIWNEAEGVEAAYELSQKMGKETTLFTSHAFLNSIHAMHLHQRGEYRRAFEIANIAFDQLTKNGCVGNHGPLDAKFIMARCLLEFSRPREALTQLERVRDKALQWKQWHWYLTVEKHIIENLAYSEMHGEAFERVKLSRDLVASISSVNELSDFVDISELAIRRKVGDFDRLEKLVERAPKIRDTFQYKMAVDEFRGRKVLHQDVKNLSEKTPRDQIWKYLTEASLNIDSEKIAMQAIHKALKIGSEVGAKETFLRQRNEMGNYIIKIANSFPTVYNEELAAATADRIKERETLMKAEHQTLTKRELEILRQLSTGRTLTVIAGELHISQNTMKTHLKNLYRKLGADGRHDAVEKARDSFIL</sequence>
<feature type="domain" description="HTH luxR-type" evidence="4">
    <location>
        <begin position="791"/>
        <end position="856"/>
    </location>
</feature>
<evidence type="ECO:0000256" key="1">
    <source>
        <dbReference type="ARBA" id="ARBA00023015"/>
    </source>
</evidence>
<proteinExistence type="predicted"/>
<evidence type="ECO:0000256" key="3">
    <source>
        <dbReference type="ARBA" id="ARBA00023163"/>
    </source>
</evidence>
<dbReference type="SUPFAM" id="SSF46894">
    <property type="entry name" value="C-terminal effector domain of the bipartite response regulators"/>
    <property type="match status" value="1"/>
</dbReference>
<dbReference type="SUPFAM" id="SSF52540">
    <property type="entry name" value="P-loop containing nucleoside triphosphate hydrolases"/>
    <property type="match status" value="1"/>
</dbReference>
<name>A0A6J5YYX3_9ZZZZ</name>